<sequence>MPGEGLAISVAFGAGRSPARGPCQGKALHGRDVTLELLGGFFGADSLRIPELDEVGRRFGEIDLALLPINGLAIRPLGNLPVVMNAAEAAG</sequence>
<protein>
    <submittedName>
        <fullName evidence="1">Uncharacterized protein</fullName>
    </submittedName>
</protein>
<dbReference type="OrthoDB" id="3204284at2"/>
<evidence type="ECO:0000313" key="1">
    <source>
        <dbReference type="EMBL" id="TMR08185.1"/>
    </source>
</evidence>
<proteinExistence type="predicted"/>
<organism evidence="1 2">
    <name type="scientific">Nonomuraea turkmeniaca</name>
    <dbReference type="NCBI Taxonomy" id="103838"/>
    <lineage>
        <taxon>Bacteria</taxon>
        <taxon>Bacillati</taxon>
        <taxon>Actinomycetota</taxon>
        <taxon>Actinomycetes</taxon>
        <taxon>Streptosporangiales</taxon>
        <taxon>Streptosporangiaceae</taxon>
        <taxon>Nonomuraea</taxon>
    </lineage>
</organism>
<dbReference type="AlphaFoldDB" id="A0A5S4FGS6"/>
<keyword evidence="2" id="KW-1185">Reference proteome</keyword>
<gene>
    <name evidence="1" type="ORF">ETD86_48865</name>
</gene>
<dbReference type="RefSeq" id="WP_138673449.1">
    <property type="nucleotide sequence ID" value="NZ_VCKY01000313.1"/>
</dbReference>
<evidence type="ECO:0000313" key="2">
    <source>
        <dbReference type="Proteomes" id="UP000309128"/>
    </source>
</evidence>
<reference evidence="1 2" key="1">
    <citation type="submission" date="2019-05" db="EMBL/GenBank/DDBJ databases">
        <title>Draft genome sequence of Nonomuraea turkmeniaca DSM 43926.</title>
        <authorList>
            <person name="Saricaoglu S."/>
            <person name="Isik K."/>
        </authorList>
    </citation>
    <scope>NUCLEOTIDE SEQUENCE [LARGE SCALE GENOMIC DNA]</scope>
    <source>
        <strain evidence="1 2">DSM 43926</strain>
    </source>
</reference>
<dbReference type="EMBL" id="VCKY01000313">
    <property type="protein sequence ID" value="TMR08185.1"/>
    <property type="molecule type" value="Genomic_DNA"/>
</dbReference>
<dbReference type="Proteomes" id="UP000309128">
    <property type="component" value="Unassembled WGS sequence"/>
</dbReference>
<name>A0A5S4FGS6_9ACTN</name>
<accession>A0A5S4FGS6</accession>
<comment type="caution">
    <text evidence="1">The sequence shown here is derived from an EMBL/GenBank/DDBJ whole genome shotgun (WGS) entry which is preliminary data.</text>
</comment>